<dbReference type="PANTHER" id="PTHR11910">
    <property type="entry name" value="ATP SYNTHASE DELTA CHAIN"/>
    <property type="match status" value="1"/>
</dbReference>
<dbReference type="InterPro" id="IPR000711">
    <property type="entry name" value="ATPase_OSCP/dsu"/>
</dbReference>
<evidence type="ECO:0000256" key="3">
    <source>
        <dbReference type="ARBA" id="ARBA00011648"/>
    </source>
</evidence>
<keyword evidence="9" id="KW-1185">Reference proteome</keyword>
<keyword evidence="7" id="KW-0472">Membrane</keyword>
<name>A0ABM4WIS7_COFAR</name>
<dbReference type="Gene3D" id="1.10.520.20">
    <property type="entry name" value="N-terminal domain of the delta subunit of the F1F0-ATP synthase"/>
    <property type="match status" value="1"/>
</dbReference>
<dbReference type="GeneID" id="140035276"/>
<dbReference type="Pfam" id="PF00213">
    <property type="entry name" value="OSCP"/>
    <property type="match status" value="1"/>
</dbReference>
<evidence type="ECO:0000313" key="9">
    <source>
        <dbReference type="Proteomes" id="UP001652660"/>
    </source>
</evidence>
<accession>A0ABM4WIS7</accession>
<dbReference type="PROSITE" id="PS00389">
    <property type="entry name" value="ATPASE_DELTA"/>
    <property type="match status" value="1"/>
</dbReference>
<dbReference type="InterPro" id="IPR026015">
    <property type="entry name" value="ATP_synth_OSCP/delta_N_sf"/>
</dbReference>
<evidence type="ECO:0000313" key="10">
    <source>
        <dbReference type="RefSeq" id="XP_071931683.1"/>
    </source>
</evidence>
<proteinExistence type="inferred from homology"/>
<dbReference type="Proteomes" id="UP001652660">
    <property type="component" value="Chromosome 2c"/>
</dbReference>
<evidence type="ECO:0000256" key="1">
    <source>
        <dbReference type="ARBA" id="ARBA00004370"/>
    </source>
</evidence>
<keyword evidence="6" id="KW-0406">Ion transport</keyword>
<keyword evidence="8" id="KW-0066">ATP synthesis</keyword>
<dbReference type="RefSeq" id="XP_071931683.1">
    <property type="nucleotide sequence ID" value="XM_072075582.1"/>
</dbReference>
<sequence>MAAGRLRFTSLLRTLSSPASASSAARRSSSFISPQHSRSYAAAAAPKEQKVKVPVTMFGLSGNYASALYIAAVKANALDKVESEISDLIEATTKSPTFSQFMKDLSVPADKRTRAIHVICEEAKFSDVTKNFLFVLAENGRLQQLENIAKRFTEVTMAHRGEVKAIVTSVIPLPPEEEKELKETLQDVIGQGKKVKLEQKIDPSILGGLVVEFSQKVFDMSIKTRARQMERFLRTPIDRI</sequence>
<dbReference type="SUPFAM" id="SSF47928">
    <property type="entry name" value="N-terminal domain of the delta subunit of the F1F0-ATP synthase"/>
    <property type="match status" value="1"/>
</dbReference>
<gene>
    <name evidence="10" type="primary">LOC140035276</name>
</gene>
<dbReference type="HAMAP" id="MF_01416">
    <property type="entry name" value="ATP_synth_delta_bact"/>
    <property type="match status" value="1"/>
</dbReference>
<evidence type="ECO:0000256" key="7">
    <source>
        <dbReference type="ARBA" id="ARBA00023136"/>
    </source>
</evidence>
<evidence type="ECO:0000256" key="2">
    <source>
        <dbReference type="ARBA" id="ARBA00007046"/>
    </source>
</evidence>
<evidence type="ECO:0000256" key="6">
    <source>
        <dbReference type="ARBA" id="ARBA00023065"/>
    </source>
</evidence>
<organism evidence="9 10">
    <name type="scientific">Coffea arabica</name>
    <name type="common">Arabian coffee</name>
    <dbReference type="NCBI Taxonomy" id="13443"/>
    <lineage>
        <taxon>Eukaryota</taxon>
        <taxon>Viridiplantae</taxon>
        <taxon>Streptophyta</taxon>
        <taxon>Embryophyta</taxon>
        <taxon>Tracheophyta</taxon>
        <taxon>Spermatophyta</taxon>
        <taxon>Magnoliopsida</taxon>
        <taxon>eudicotyledons</taxon>
        <taxon>Gunneridae</taxon>
        <taxon>Pentapetalae</taxon>
        <taxon>asterids</taxon>
        <taxon>lamiids</taxon>
        <taxon>Gentianales</taxon>
        <taxon>Rubiaceae</taxon>
        <taxon>Ixoroideae</taxon>
        <taxon>Gardenieae complex</taxon>
        <taxon>Bertiereae - Coffeeae clade</taxon>
        <taxon>Coffeeae</taxon>
        <taxon>Coffea</taxon>
    </lineage>
</organism>
<dbReference type="PRINTS" id="PR00125">
    <property type="entry name" value="ATPASEDELTA"/>
</dbReference>
<keyword evidence="5" id="KW-0375">Hydrogen ion transport</keyword>
<keyword evidence="4" id="KW-0813">Transport</keyword>
<comment type="subunit">
    <text evidence="3">F-type ATPases have 2 components, CF(1) - the catalytic core - and CF(0) - the membrane proton channel. CF(1) has five subunits: alpha(3), beta(3), gamma(1), delta(1), epsilon(1). CF(0) has three main subunits: a, b and c.</text>
</comment>
<protein>
    <submittedName>
        <fullName evidence="10">ATP synthase subunit O, mitochondrial-like</fullName>
    </submittedName>
</protein>
<comment type="subcellular location">
    <subcellularLocation>
        <location evidence="1">Membrane</location>
    </subcellularLocation>
</comment>
<reference evidence="10" key="1">
    <citation type="submission" date="2025-08" db="UniProtKB">
        <authorList>
            <consortium name="RefSeq"/>
        </authorList>
    </citation>
    <scope>IDENTIFICATION</scope>
    <source>
        <tissue evidence="10">Leaves</tissue>
    </source>
</reference>
<evidence type="ECO:0000256" key="8">
    <source>
        <dbReference type="ARBA" id="ARBA00023310"/>
    </source>
</evidence>
<evidence type="ECO:0000256" key="4">
    <source>
        <dbReference type="ARBA" id="ARBA00022448"/>
    </source>
</evidence>
<dbReference type="NCBIfam" id="TIGR01145">
    <property type="entry name" value="ATP_synt_delta"/>
    <property type="match status" value="1"/>
</dbReference>
<comment type="similarity">
    <text evidence="2">Belongs to the ATPase delta chain family.</text>
</comment>
<evidence type="ECO:0000256" key="5">
    <source>
        <dbReference type="ARBA" id="ARBA00022781"/>
    </source>
</evidence>
<dbReference type="InterPro" id="IPR020781">
    <property type="entry name" value="ATPase_OSCP/d_CS"/>
</dbReference>